<dbReference type="EMBL" id="JANVFO010000039">
    <property type="protein sequence ID" value="KAJ3728199.1"/>
    <property type="molecule type" value="Genomic_DNA"/>
</dbReference>
<proteinExistence type="predicted"/>
<keyword evidence="1" id="KW-1133">Transmembrane helix</keyword>
<evidence type="ECO:0000313" key="3">
    <source>
        <dbReference type="Proteomes" id="UP001176059"/>
    </source>
</evidence>
<gene>
    <name evidence="2" type="ORF">DFJ43DRAFT_1040988</name>
</gene>
<dbReference type="Proteomes" id="UP001176059">
    <property type="component" value="Unassembled WGS sequence"/>
</dbReference>
<accession>A0AA38JD06</accession>
<keyword evidence="3" id="KW-1185">Reference proteome</keyword>
<protein>
    <submittedName>
        <fullName evidence="2">Uncharacterized protein</fullName>
    </submittedName>
</protein>
<reference evidence="2" key="1">
    <citation type="submission" date="2022-08" db="EMBL/GenBank/DDBJ databases">
        <authorList>
            <consortium name="DOE Joint Genome Institute"/>
            <person name="Min B."/>
            <person name="Sierra-Patev S."/>
            <person name="Naranjo-Ortiz M."/>
            <person name="Looney B."/>
            <person name="Konkel Z."/>
            <person name="Slot J.C."/>
            <person name="Sakamoto Y."/>
            <person name="Steenwyk J.L."/>
            <person name="Rokas A."/>
            <person name="Carro J."/>
            <person name="Camarero S."/>
            <person name="Ferreira P."/>
            <person name="Molpeceres G."/>
            <person name="Ruiz-duenas F.J."/>
            <person name="Serrano A."/>
            <person name="Henrissat B."/>
            <person name="Drula E."/>
            <person name="Hughes K.W."/>
            <person name="Mata J.L."/>
            <person name="Ishikawa N.K."/>
            <person name="Vargas-Isla R."/>
            <person name="Ushijima S."/>
            <person name="Smith C.A."/>
            <person name="Ahrendt S."/>
            <person name="Andreopoulos W."/>
            <person name="He G."/>
            <person name="LaButti K."/>
            <person name="Lipzen A."/>
            <person name="Ng V."/>
            <person name="Riley R."/>
            <person name="Sandor L."/>
            <person name="Barry K."/>
            <person name="Martinez A.T."/>
            <person name="Xiao Y."/>
            <person name="Gibbons J.G."/>
            <person name="Terashima K."/>
            <person name="Hibbett D.S."/>
            <person name="Grigoriev I.V."/>
        </authorList>
    </citation>
    <scope>NUCLEOTIDE SEQUENCE</scope>
    <source>
        <strain evidence="2">ET3784</strain>
    </source>
</reference>
<sequence length="232" mass="26306">MSFMVRLCCPSLQVLAEGVVGEFFGHSGFVPVVELYCCSCPFELEYSLPATSYLVQIHPLAKIHTFRALSKRGFIHTGLSNSPNQLPDMIMSFDIIGTCNEIQASSLPGFGWYRFGSDPAGWHIAYVGHRDDFNPALLSSRWAYTYFKFTKRTANVNKLIFVAAELSRVNHNGEFQISESDLEPGIQNPLVRFGNLNRHECTQFIFISLVVIIYHLIVQRISSQFYIMSFND</sequence>
<keyword evidence="1" id="KW-0812">Transmembrane</keyword>
<evidence type="ECO:0000313" key="2">
    <source>
        <dbReference type="EMBL" id="KAJ3728199.1"/>
    </source>
</evidence>
<reference evidence="2" key="2">
    <citation type="journal article" date="2023" name="Proc. Natl. Acad. Sci. U.S.A.">
        <title>A global phylogenomic analysis of the shiitake genus Lentinula.</title>
        <authorList>
            <person name="Sierra-Patev S."/>
            <person name="Min B."/>
            <person name="Naranjo-Ortiz M."/>
            <person name="Looney B."/>
            <person name="Konkel Z."/>
            <person name="Slot J.C."/>
            <person name="Sakamoto Y."/>
            <person name="Steenwyk J.L."/>
            <person name="Rokas A."/>
            <person name="Carro J."/>
            <person name="Camarero S."/>
            <person name="Ferreira P."/>
            <person name="Molpeceres G."/>
            <person name="Ruiz-Duenas F.J."/>
            <person name="Serrano A."/>
            <person name="Henrissat B."/>
            <person name="Drula E."/>
            <person name="Hughes K.W."/>
            <person name="Mata J.L."/>
            <person name="Ishikawa N.K."/>
            <person name="Vargas-Isla R."/>
            <person name="Ushijima S."/>
            <person name="Smith C.A."/>
            <person name="Donoghue J."/>
            <person name="Ahrendt S."/>
            <person name="Andreopoulos W."/>
            <person name="He G."/>
            <person name="LaButti K."/>
            <person name="Lipzen A."/>
            <person name="Ng V."/>
            <person name="Riley R."/>
            <person name="Sandor L."/>
            <person name="Barry K."/>
            <person name="Martinez A.T."/>
            <person name="Xiao Y."/>
            <person name="Gibbons J.G."/>
            <person name="Terashima K."/>
            <person name="Grigoriev I.V."/>
            <person name="Hibbett D."/>
        </authorList>
    </citation>
    <scope>NUCLEOTIDE SEQUENCE</scope>
    <source>
        <strain evidence="2">ET3784</strain>
    </source>
</reference>
<organism evidence="2 3">
    <name type="scientific">Lentinula guzmanii</name>
    <dbReference type="NCBI Taxonomy" id="2804957"/>
    <lineage>
        <taxon>Eukaryota</taxon>
        <taxon>Fungi</taxon>
        <taxon>Dikarya</taxon>
        <taxon>Basidiomycota</taxon>
        <taxon>Agaricomycotina</taxon>
        <taxon>Agaricomycetes</taxon>
        <taxon>Agaricomycetidae</taxon>
        <taxon>Agaricales</taxon>
        <taxon>Marasmiineae</taxon>
        <taxon>Omphalotaceae</taxon>
        <taxon>Lentinula</taxon>
    </lineage>
</organism>
<comment type="caution">
    <text evidence="2">The sequence shown here is derived from an EMBL/GenBank/DDBJ whole genome shotgun (WGS) entry which is preliminary data.</text>
</comment>
<evidence type="ECO:0000256" key="1">
    <source>
        <dbReference type="SAM" id="Phobius"/>
    </source>
</evidence>
<feature type="transmembrane region" description="Helical" evidence="1">
    <location>
        <begin position="202"/>
        <end position="218"/>
    </location>
</feature>
<name>A0AA38JD06_9AGAR</name>
<keyword evidence="1" id="KW-0472">Membrane</keyword>
<dbReference type="AlphaFoldDB" id="A0AA38JD06"/>